<evidence type="ECO:0000313" key="1">
    <source>
        <dbReference type="EMBL" id="TWH92506.1"/>
    </source>
</evidence>
<keyword evidence="2" id="KW-1185">Reference proteome</keyword>
<dbReference type="Proteomes" id="UP000316624">
    <property type="component" value="Unassembled WGS sequence"/>
</dbReference>
<sequence length="58" mass="6686">MPDSVPLVDWRKLRGTGVICKARSQRAHCFYSGLYHKCNKLAPGGKNRRKQYYYNVPG</sequence>
<evidence type="ECO:0000313" key="2">
    <source>
        <dbReference type="Proteomes" id="UP000316624"/>
    </source>
</evidence>
<accession>A0A562KAU1</accession>
<name>A0A562KAU1_SPHWJ</name>
<protein>
    <submittedName>
        <fullName evidence="1">Uncharacterized protein</fullName>
    </submittedName>
</protein>
<proteinExistence type="predicted"/>
<dbReference type="AlphaFoldDB" id="A0A562KAU1"/>
<reference evidence="1 2" key="1">
    <citation type="journal article" date="2015" name="Stand. Genomic Sci.">
        <title>Genomic Encyclopedia of Bacterial and Archaeal Type Strains, Phase III: the genomes of soil and plant-associated and newly described type strains.</title>
        <authorList>
            <person name="Whitman W.B."/>
            <person name="Woyke T."/>
            <person name="Klenk H.P."/>
            <person name="Zhou Y."/>
            <person name="Lilburn T.G."/>
            <person name="Beck B.J."/>
            <person name="De Vos P."/>
            <person name="Vandamme P."/>
            <person name="Eisen J.A."/>
            <person name="Garrity G."/>
            <person name="Hugenholtz P."/>
            <person name="Kyrpides N.C."/>
        </authorList>
    </citation>
    <scope>NUCLEOTIDE SEQUENCE [LARGE SCALE GENOMIC DNA]</scope>
    <source>
        <strain evidence="1 2">CGMCC 1.7748</strain>
    </source>
</reference>
<dbReference type="EMBL" id="VLKK01000009">
    <property type="protein sequence ID" value="TWH92506.1"/>
    <property type="molecule type" value="Genomic_DNA"/>
</dbReference>
<organism evidence="1 2">
    <name type="scientific">Sphingobium wenxiniae (strain DSM 21828 / CGMCC 1.7748 / JZ-1)</name>
    <dbReference type="NCBI Taxonomy" id="595605"/>
    <lineage>
        <taxon>Bacteria</taxon>
        <taxon>Pseudomonadati</taxon>
        <taxon>Pseudomonadota</taxon>
        <taxon>Alphaproteobacteria</taxon>
        <taxon>Sphingomonadales</taxon>
        <taxon>Sphingomonadaceae</taxon>
        <taxon>Sphingobium</taxon>
    </lineage>
</organism>
<comment type="caution">
    <text evidence="1">The sequence shown here is derived from an EMBL/GenBank/DDBJ whole genome shotgun (WGS) entry which is preliminary data.</text>
</comment>
<gene>
    <name evidence="1" type="ORF">IQ35_02622</name>
</gene>